<dbReference type="Pfam" id="PF00132">
    <property type="entry name" value="Hexapep"/>
    <property type="match status" value="1"/>
</dbReference>
<dbReference type="InterPro" id="IPR001451">
    <property type="entry name" value="Hexapep"/>
</dbReference>
<evidence type="ECO:0000256" key="3">
    <source>
        <dbReference type="ARBA" id="ARBA00022679"/>
    </source>
</evidence>
<evidence type="ECO:0000256" key="5">
    <source>
        <dbReference type="ARBA" id="ARBA00023315"/>
    </source>
</evidence>
<evidence type="ECO:0000256" key="2">
    <source>
        <dbReference type="ARBA" id="ARBA00022556"/>
    </source>
</evidence>
<gene>
    <name evidence="7" type="ORF">SI8410_09013527</name>
</gene>
<evidence type="ECO:0000256" key="4">
    <source>
        <dbReference type="ARBA" id="ARBA00023098"/>
    </source>
</evidence>
<dbReference type="InterPro" id="IPR029098">
    <property type="entry name" value="Acetyltransf_C"/>
</dbReference>
<accession>A0A7I8KYI6</accession>
<dbReference type="Proteomes" id="UP000663760">
    <property type="component" value="Chromosome 9"/>
</dbReference>
<dbReference type="PANTHER" id="PTHR43480">
    <property type="entry name" value="ACYL-[ACYL-CARRIER-PROTEIN]--UDP-N-ACETYLGLUCOSAMINE O-ACYLTRANSFERASE"/>
    <property type="match status" value="1"/>
</dbReference>
<dbReference type="GO" id="GO:0009245">
    <property type="term" value="P:lipid A biosynthetic process"/>
    <property type="evidence" value="ECO:0007669"/>
    <property type="project" value="UniProtKB-KW"/>
</dbReference>
<dbReference type="SUPFAM" id="SSF51161">
    <property type="entry name" value="Trimeric LpxA-like enzymes"/>
    <property type="match status" value="2"/>
</dbReference>
<dbReference type="AlphaFoldDB" id="A0A7I8KYI6"/>
<dbReference type="Pfam" id="PF13720">
    <property type="entry name" value="Acetyltransf_11"/>
    <property type="match status" value="1"/>
</dbReference>
<dbReference type="Gene3D" id="1.20.1180.10">
    <property type="entry name" value="Udp N-acetylglucosamine O-acyltransferase, C-terminal domain"/>
    <property type="match status" value="1"/>
</dbReference>
<keyword evidence="5" id="KW-0012">Acyltransferase</keyword>
<dbReference type="GO" id="GO:0016020">
    <property type="term" value="C:membrane"/>
    <property type="evidence" value="ECO:0007669"/>
    <property type="project" value="GOC"/>
</dbReference>
<reference evidence="7" key="1">
    <citation type="submission" date="2020-02" db="EMBL/GenBank/DDBJ databases">
        <authorList>
            <person name="Scholz U."/>
            <person name="Mascher M."/>
            <person name="Fiebig A."/>
        </authorList>
    </citation>
    <scope>NUCLEOTIDE SEQUENCE</scope>
</reference>
<keyword evidence="8" id="KW-1185">Reference proteome</keyword>
<name>A0A7I8KYI6_SPIIN</name>
<dbReference type="InterPro" id="IPR011004">
    <property type="entry name" value="Trimer_LpxA-like_sf"/>
</dbReference>
<proteinExistence type="predicted"/>
<evidence type="ECO:0000256" key="1">
    <source>
        <dbReference type="ARBA" id="ARBA00022516"/>
    </source>
</evidence>
<dbReference type="Gene3D" id="2.160.10.10">
    <property type="entry name" value="Hexapeptide repeat proteins"/>
    <property type="match status" value="1"/>
</dbReference>
<dbReference type="InterPro" id="IPR010137">
    <property type="entry name" value="Lipid_A_LpxA"/>
</dbReference>
<dbReference type="EMBL" id="LR746272">
    <property type="protein sequence ID" value="CAA7402849.1"/>
    <property type="molecule type" value="Genomic_DNA"/>
</dbReference>
<evidence type="ECO:0000259" key="6">
    <source>
        <dbReference type="Pfam" id="PF13720"/>
    </source>
</evidence>
<evidence type="ECO:0000313" key="8">
    <source>
        <dbReference type="Proteomes" id="UP000663760"/>
    </source>
</evidence>
<evidence type="ECO:0000313" key="7">
    <source>
        <dbReference type="EMBL" id="CAA7402849.1"/>
    </source>
</evidence>
<sequence length="322" mass="35128">MSAMVTTSERLTRAPGNDDIVRETESMIHPTAVIHSGAVIGQGVLVAAFCTIGSAVKVGDHCQLHPGSHIFGDTELGENCILLAGAIVGANLPGSTIIGRQNTIGHHAVVGTKCQDLKYTTGDECFLHIGDNNDIREYASIHRSSKFTDKTVIGNNNLIMGSCHIAHDCKVGNNNIFSNNSLFAGHVEVEDYVRTSGASVVHQFCHLGSHCFISGGSVVTQDVPRFMMVSGDRAEIRGLNLEGLRRRGFSSFEIRGMKRAYRKIFMPSEQSSSLIEQRLAEVEQDEELAAFPAVRSMVKSIRGSFQTDRRGICHFRNWLAPE</sequence>
<dbReference type="CDD" id="cd03351">
    <property type="entry name" value="LbH_UDP-GlcNAc_AT"/>
    <property type="match status" value="1"/>
</dbReference>
<keyword evidence="3" id="KW-0808">Transferase</keyword>
<dbReference type="OrthoDB" id="25818at2759"/>
<feature type="domain" description="UDP N-acetylglucosamine O-acyltransferase C-terminal" evidence="6">
    <location>
        <begin position="222"/>
        <end position="313"/>
    </location>
</feature>
<dbReference type="GO" id="GO:0008780">
    <property type="term" value="F:acyl-[acyl-carrier-protein]-UDP-N-acetylglucosamine O-acyltransferase activity"/>
    <property type="evidence" value="ECO:0007669"/>
    <property type="project" value="InterPro"/>
</dbReference>
<keyword evidence="2" id="KW-0441">Lipid A biosynthesis</keyword>
<protein>
    <recommendedName>
        <fullName evidence="6">UDP N-acetylglucosamine O-acyltransferase C-terminal domain-containing protein</fullName>
    </recommendedName>
</protein>
<dbReference type="InterPro" id="IPR037157">
    <property type="entry name" value="Acetyltransf_C_sf"/>
</dbReference>
<dbReference type="NCBIfam" id="NF003657">
    <property type="entry name" value="PRK05289.1"/>
    <property type="match status" value="1"/>
</dbReference>
<keyword evidence="1" id="KW-0444">Lipid biosynthesis</keyword>
<dbReference type="PANTHER" id="PTHR43480:SF1">
    <property type="entry name" value="ACYL-[ACYL-CARRIER-PROTEIN]--UDP-N-ACETYLGLUCOSAMINE O-ACYLTRANSFERASE, MITOCHONDRIAL-RELATED"/>
    <property type="match status" value="1"/>
</dbReference>
<keyword evidence="4" id="KW-0443">Lipid metabolism</keyword>
<organism evidence="7 8">
    <name type="scientific">Spirodela intermedia</name>
    <name type="common">Intermediate duckweed</name>
    <dbReference type="NCBI Taxonomy" id="51605"/>
    <lineage>
        <taxon>Eukaryota</taxon>
        <taxon>Viridiplantae</taxon>
        <taxon>Streptophyta</taxon>
        <taxon>Embryophyta</taxon>
        <taxon>Tracheophyta</taxon>
        <taxon>Spermatophyta</taxon>
        <taxon>Magnoliopsida</taxon>
        <taxon>Liliopsida</taxon>
        <taxon>Araceae</taxon>
        <taxon>Lemnoideae</taxon>
        <taxon>Spirodela</taxon>
    </lineage>
</organism>